<dbReference type="GO" id="GO:0016491">
    <property type="term" value="F:oxidoreductase activity"/>
    <property type="evidence" value="ECO:0007669"/>
    <property type="project" value="UniProtKB-KW"/>
</dbReference>
<reference evidence="18 19" key="1">
    <citation type="submission" date="2019-07" db="EMBL/GenBank/DDBJ databases">
        <title>Active sludge and wastewater microbial communities from Klosterneuburg, Austria.</title>
        <authorList>
            <person name="Wagner M."/>
        </authorList>
    </citation>
    <scope>NUCLEOTIDE SEQUENCE [LARGE SCALE GENOMIC DNA]</scope>
    <source>
        <strain evidence="18 19">Nm2</strain>
    </source>
</reference>
<keyword evidence="11" id="KW-0406">Ion transport</keyword>
<protein>
    <submittedName>
        <fullName evidence="18">Multicopper oxidase</fullName>
    </submittedName>
</protein>
<keyword evidence="6" id="KW-0479">Metal-binding</keyword>
<dbReference type="GO" id="GO:0006811">
    <property type="term" value="P:monoatomic ion transport"/>
    <property type="evidence" value="ECO:0007669"/>
    <property type="project" value="UniProtKB-KW"/>
</dbReference>
<evidence type="ECO:0000256" key="13">
    <source>
        <dbReference type="ARBA" id="ARBA00023157"/>
    </source>
</evidence>
<dbReference type="InterPro" id="IPR002355">
    <property type="entry name" value="Cu_oxidase_Cu_BS"/>
</dbReference>
<keyword evidence="8" id="KW-0677">Repeat</keyword>
<dbReference type="PROSITE" id="PS00079">
    <property type="entry name" value="MULTICOPPER_OXIDASE1"/>
    <property type="match status" value="1"/>
</dbReference>
<evidence type="ECO:0000256" key="7">
    <source>
        <dbReference type="ARBA" id="ARBA00022729"/>
    </source>
</evidence>
<evidence type="ECO:0000256" key="11">
    <source>
        <dbReference type="ARBA" id="ARBA00023065"/>
    </source>
</evidence>
<evidence type="ECO:0000256" key="6">
    <source>
        <dbReference type="ARBA" id="ARBA00022723"/>
    </source>
</evidence>
<evidence type="ECO:0000256" key="14">
    <source>
        <dbReference type="ARBA" id="ARBA00023180"/>
    </source>
</evidence>
<dbReference type="PANTHER" id="PTHR11709:SF486">
    <property type="entry name" value="MULTICOPPER OXIDASE"/>
    <property type="match status" value="1"/>
</dbReference>
<dbReference type="GO" id="GO:0005507">
    <property type="term" value="F:copper ion binding"/>
    <property type="evidence" value="ECO:0007669"/>
    <property type="project" value="InterPro"/>
</dbReference>
<keyword evidence="4" id="KW-0813">Transport</keyword>
<dbReference type="Gene3D" id="2.60.40.420">
    <property type="entry name" value="Cupredoxins - blue copper proteins"/>
    <property type="match status" value="1"/>
</dbReference>
<evidence type="ECO:0000259" key="17">
    <source>
        <dbReference type="Pfam" id="PF07732"/>
    </source>
</evidence>
<comment type="similarity">
    <text evidence="3">Belongs to the multicopper oxidase family.</text>
</comment>
<evidence type="ECO:0000256" key="3">
    <source>
        <dbReference type="ARBA" id="ARBA00010609"/>
    </source>
</evidence>
<dbReference type="InterPro" id="IPR045087">
    <property type="entry name" value="Cu-oxidase_fam"/>
</dbReference>
<keyword evidence="13" id="KW-1015">Disulfide bond</keyword>
<evidence type="ECO:0000256" key="5">
    <source>
        <dbReference type="ARBA" id="ARBA00022692"/>
    </source>
</evidence>
<evidence type="ECO:0000256" key="10">
    <source>
        <dbReference type="ARBA" id="ARBA00023002"/>
    </source>
</evidence>
<dbReference type="AlphaFoldDB" id="A0A5D3YI43"/>
<evidence type="ECO:0000256" key="4">
    <source>
        <dbReference type="ARBA" id="ARBA00022448"/>
    </source>
</evidence>
<keyword evidence="9 15" id="KW-1133">Transmembrane helix</keyword>
<organism evidence="18 19">
    <name type="scientific">Nitrosomonas communis</name>
    <dbReference type="NCBI Taxonomy" id="44574"/>
    <lineage>
        <taxon>Bacteria</taxon>
        <taxon>Pseudomonadati</taxon>
        <taxon>Pseudomonadota</taxon>
        <taxon>Betaproteobacteria</taxon>
        <taxon>Nitrosomonadales</taxon>
        <taxon>Nitrosomonadaceae</taxon>
        <taxon>Nitrosomonas</taxon>
    </lineage>
</organism>
<comment type="caution">
    <text evidence="18">The sequence shown here is derived from an EMBL/GenBank/DDBJ whole genome shotgun (WGS) entry which is preliminary data.</text>
</comment>
<evidence type="ECO:0000313" key="19">
    <source>
        <dbReference type="Proteomes" id="UP000324176"/>
    </source>
</evidence>
<evidence type="ECO:0000259" key="16">
    <source>
        <dbReference type="Pfam" id="PF07731"/>
    </source>
</evidence>
<dbReference type="GO" id="GO:0016020">
    <property type="term" value="C:membrane"/>
    <property type="evidence" value="ECO:0007669"/>
    <property type="project" value="UniProtKB-SubCell"/>
</dbReference>
<dbReference type="Proteomes" id="UP000324176">
    <property type="component" value="Unassembled WGS sequence"/>
</dbReference>
<name>A0A5D3YI43_9PROT</name>
<sequence>MRFMIQMVQCASLITPYLLNRYHICQSEDYVISLKARYFLSKRNYSMLQNKVLLLVSVLMLTILISNPAWAKGGNRVYWIAADEVLWDYAPSFPANPMTGNEFTADERVFVEQGIGRRYLKSVYREYTAGFGAVKPRVAEEKHLGILGPVIRAAVGDRITVHFKNNTRFPASIHPHGVRYSKEHEGAAHSADDKHTSGGIVKPGGKHTYIWEVPERAGPGPNDPSSIAWVYHSHVNESADTNAGLIGPLIISSNKEKPLAVDREFISLFTVFDENDSLYRDINLSTCTGSCDPRSEEFEESNLKHGINGLVYGNNKGYVMRSGERVRWYIIGMGSEVDLHSPHWHGATLLHNGNRVDVTEVLPAATKTLDMQPDVKGNWMYHCHVNDHIKAGMTTTFTVE</sequence>
<proteinExistence type="inferred from homology"/>
<keyword evidence="14" id="KW-0325">Glycoprotein</keyword>
<keyword evidence="7" id="KW-0732">Signal</keyword>
<feature type="domain" description="Plastocyanin-like" evidence="16">
    <location>
        <begin position="304"/>
        <end position="400"/>
    </location>
</feature>
<evidence type="ECO:0000313" key="18">
    <source>
        <dbReference type="EMBL" id="TYP93056.1"/>
    </source>
</evidence>
<dbReference type="Pfam" id="PF07731">
    <property type="entry name" value="Cu-oxidase_2"/>
    <property type="match status" value="1"/>
</dbReference>
<accession>A0A5D3YI43</accession>
<keyword evidence="5 15" id="KW-0812">Transmembrane</keyword>
<dbReference type="InterPro" id="IPR011706">
    <property type="entry name" value="Cu-oxidase_C"/>
</dbReference>
<gene>
    <name evidence="18" type="ORF">BCL69_100457</name>
</gene>
<evidence type="ECO:0000256" key="2">
    <source>
        <dbReference type="ARBA" id="ARBA00004167"/>
    </source>
</evidence>
<dbReference type="PROSITE" id="PS00080">
    <property type="entry name" value="MULTICOPPER_OXIDASE2"/>
    <property type="match status" value="1"/>
</dbReference>
<feature type="transmembrane region" description="Helical" evidence="15">
    <location>
        <begin position="52"/>
        <end position="70"/>
    </location>
</feature>
<evidence type="ECO:0000256" key="15">
    <source>
        <dbReference type="SAM" id="Phobius"/>
    </source>
</evidence>
<evidence type="ECO:0000256" key="12">
    <source>
        <dbReference type="ARBA" id="ARBA00023136"/>
    </source>
</evidence>
<comment type="cofactor">
    <cofactor evidence="1">
        <name>Cu cation</name>
        <dbReference type="ChEBI" id="CHEBI:23378"/>
    </cofactor>
</comment>
<feature type="domain" description="Plastocyanin-like" evidence="17">
    <location>
        <begin position="146"/>
        <end position="255"/>
    </location>
</feature>
<keyword evidence="10" id="KW-0560">Oxidoreductase</keyword>
<comment type="subcellular location">
    <subcellularLocation>
        <location evidence="2">Membrane</location>
        <topology evidence="2">Single-pass membrane protein</topology>
    </subcellularLocation>
</comment>
<dbReference type="SUPFAM" id="SSF49503">
    <property type="entry name" value="Cupredoxins"/>
    <property type="match status" value="2"/>
</dbReference>
<evidence type="ECO:0000256" key="9">
    <source>
        <dbReference type="ARBA" id="ARBA00022989"/>
    </source>
</evidence>
<dbReference type="InterPro" id="IPR033138">
    <property type="entry name" value="Cu_oxidase_CS"/>
</dbReference>
<keyword evidence="12 15" id="KW-0472">Membrane</keyword>
<dbReference type="EMBL" id="VNHT01000004">
    <property type="protein sequence ID" value="TYP93056.1"/>
    <property type="molecule type" value="Genomic_DNA"/>
</dbReference>
<dbReference type="FunFam" id="2.60.40.420:FF:000002">
    <property type="entry name" value="Hephaestin like 1"/>
    <property type="match status" value="1"/>
</dbReference>
<dbReference type="InterPro" id="IPR011707">
    <property type="entry name" value="Cu-oxidase-like_N"/>
</dbReference>
<dbReference type="InterPro" id="IPR008972">
    <property type="entry name" value="Cupredoxin"/>
</dbReference>
<evidence type="ECO:0000256" key="1">
    <source>
        <dbReference type="ARBA" id="ARBA00001935"/>
    </source>
</evidence>
<dbReference type="Pfam" id="PF07732">
    <property type="entry name" value="Cu-oxidase_3"/>
    <property type="match status" value="1"/>
</dbReference>
<evidence type="ECO:0000256" key="8">
    <source>
        <dbReference type="ARBA" id="ARBA00022737"/>
    </source>
</evidence>
<dbReference type="PANTHER" id="PTHR11709">
    <property type="entry name" value="MULTI-COPPER OXIDASE"/>
    <property type="match status" value="1"/>
</dbReference>